<dbReference type="SUPFAM" id="SSF55961">
    <property type="entry name" value="Bet v1-like"/>
    <property type="match status" value="1"/>
</dbReference>
<dbReference type="RefSeq" id="WP_072792446.1">
    <property type="nucleotide sequence ID" value="NZ_FQUL01000051.1"/>
</dbReference>
<gene>
    <name evidence="1" type="ORF">SAMN02745225_02200</name>
</gene>
<dbReference type="AlphaFoldDB" id="A0A1M4Y1G7"/>
<protein>
    <recommendedName>
        <fullName evidence="3">Polyketide cyclase / dehydrase and lipid transport</fullName>
    </recommendedName>
</protein>
<dbReference type="Proteomes" id="UP000184295">
    <property type="component" value="Unassembled WGS sequence"/>
</dbReference>
<dbReference type="EMBL" id="FQUL01000051">
    <property type="protein sequence ID" value="SHE99436.1"/>
    <property type="molecule type" value="Genomic_DNA"/>
</dbReference>
<dbReference type="Gene3D" id="3.30.530.20">
    <property type="match status" value="1"/>
</dbReference>
<evidence type="ECO:0000313" key="2">
    <source>
        <dbReference type="Proteomes" id="UP000184295"/>
    </source>
</evidence>
<organism evidence="1 2">
    <name type="scientific">Ferrithrix thermotolerans DSM 19514</name>
    <dbReference type="NCBI Taxonomy" id="1121881"/>
    <lineage>
        <taxon>Bacteria</taxon>
        <taxon>Bacillati</taxon>
        <taxon>Actinomycetota</taxon>
        <taxon>Acidimicrobiia</taxon>
        <taxon>Acidimicrobiales</taxon>
        <taxon>Acidimicrobiaceae</taxon>
        <taxon>Ferrithrix</taxon>
    </lineage>
</organism>
<keyword evidence="2" id="KW-1185">Reference proteome</keyword>
<dbReference type="CDD" id="cd07812">
    <property type="entry name" value="SRPBCC"/>
    <property type="match status" value="1"/>
</dbReference>
<reference evidence="2" key="1">
    <citation type="submission" date="2016-11" db="EMBL/GenBank/DDBJ databases">
        <authorList>
            <person name="Varghese N."/>
            <person name="Submissions S."/>
        </authorList>
    </citation>
    <scope>NUCLEOTIDE SEQUENCE [LARGE SCALE GENOMIC DNA]</scope>
    <source>
        <strain evidence="2">DSM 19514</strain>
    </source>
</reference>
<name>A0A1M4Y1G7_9ACTN</name>
<dbReference type="STRING" id="1121881.SAMN02745225_02200"/>
<proteinExistence type="predicted"/>
<evidence type="ECO:0008006" key="3">
    <source>
        <dbReference type="Google" id="ProtNLM"/>
    </source>
</evidence>
<evidence type="ECO:0000313" key="1">
    <source>
        <dbReference type="EMBL" id="SHE99436.1"/>
    </source>
</evidence>
<dbReference type="InterPro" id="IPR023393">
    <property type="entry name" value="START-like_dom_sf"/>
</dbReference>
<dbReference type="OrthoDB" id="4823586at2"/>
<accession>A0A1M4Y1G7</accession>
<sequence length="146" mass="16529">MQITIKRTLPYPKSVVWSEISKIERHVLWMGDAERIDFISDSRTGKATEFNCITKVGPIRVTDRMKVTGWEEPNQITVAHKGLFKGEGTLSLKHLSPEFCEITWSEHITFPPLFLGPIGAQVAKPILEKIWGNNLKQLEALLKTSS</sequence>